<name>A0A7X5LJ49_9ALTE</name>
<dbReference type="EMBL" id="JAAAWN010000003">
    <property type="protein sequence ID" value="NDV90322.1"/>
    <property type="molecule type" value="Genomic_DNA"/>
</dbReference>
<feature type="signal peptide" evidence="1">
    <location>
        <begin position="1"/>
        <end position="16"/>
    </location>
</feature>
<evidence type="ECO:0000313" key="2">
    <source>
        <dbReference type="EMBL" id="NDV90322.1"/>
    </source>
</evidence>
<dbReference type="AlphaFoldDB" id="A0A7X5LJ49"/>
<evidence type="ECO:0008006" key="4">
    <source>
        <dbReference type="Google" id="ProtNLM"/>
    </source>
</evidence>
<proteinExistence type="predicted"/>
<feature type="chain" id="PRO_5031215474" description="GlyGly-CTERM sorting domain-containing protein" evidence="1">
    <location>
        <begin position="17"/>
        <end position="250"/>
    </location>
</feature>
<keyword evidence="1" id="KW-0732">Signal</keyword>
<protein>
    <recommendedName>
        <fullName evidence="4">GlyGly-CTERM sorting domain-containing protein</fullName>
    </recommendedName>
</protein>
<accession>A0A7X5LJ49</accession>
<comment type="caution">
    <text evidence="2">The sequence shown here is derived from an EMBL/GenBank/DDBJ whole genome shotgun (WGS) entry which is preliminary data.</text>
</comment>
<keyword evidence="3" id="KW-1185">Reference proteome</keyword>
<dbReference type="RefSeq" id="WP_163083914.1">
    <property type="nucleotide sequence ID" value="NZ_JAAAWN010000003.1"/>
</dbReference>
<dbReference type="Proteomes" id="UP000470213">
    <property type="component" value="Unassembled WGS sequence"/>
</dbReference>
<organism evidence="2 3">
    <name type="scientific">Alteromonas profundi</name>
    <dbReference type="NCBI Taxonomy" id="2696062"/>
    <lineage>
        <taxon>Bacteria</taxon>
        <taxon>Pseudomonadati</taxon>
        <taxon>Pseudomonadota</taxon>
        <taxon>Gammaproteobacteria</taxon>
        <taxon>Alteromonadales</taxon>
        <taxon>Alteromonadaceae</taxon>
        <taxon>Alteromonas/Salinimonas group</taxon>
        <taxon>Alteromonas</taxon>
    </lineage>
</organism>
<dbReference type="NCBIfam" id="NF038116">
    <property type="entry name" value="Sden1266_dom"/>
    <property type="match status" value="1"/>
</dbReference>
<reference evidence="2 3" key="1">
    <citation type="submission" date="2020-01" db="EMBL/GenBank/DDBJ databases">
        <authorList>
            <person name="Chen J."/>
            <person name="Zhu S."/>
            <person name="Yang J."/>
        </authorList>
    </citation>
    <scope>NUCLEOTIDE SEQUENCE [LARGE SCALE GENOMIC DNA]</scope>
    <source>
        <strain evidence="2 3">345S023</strain>
    </source>
</reference>
<evidence type="ECO:0000313" key="3">
    <source>
        <dbReference type="Proteomes" id="UP000470213"/>
    </source>
</evidence>
<sequence>MNKLTHALFMPVIALAAITAPVSSSFASSQEANEKKVSVVELRYDNPYEQPTAPASPLATVNATDTHEKRKQTLLASSKTYAQVAQSYNEDFWIYDSWVTFDHDIDYDGYYSRFTLEFDADTVYTSAPVYAVVYLGSNGVYDSIHVTSEFAIYGEDSSDSFVLENTLISGFPPQEYDLLIELYDAYTDNLVAYSDSYEDADLYMLSLESDDYEYRYEDTIVVVEEHGGSTGLLTLALLLCATLGVKARKR</sequence>
<gene>
    <name evidence="2" type="ORF">GTH32_03815</name>
</gene>
<evidence type="ECO:0000256" key="1">
    <source>
        <dbReference type="SAM" id="SignalP"/>
    </source>
</evidence>